<feature type="domain" description="Flavin reductase like" evidence="3">
    <location>
        <begin position="30"/>
        <end position="177"/>
    </location>
</feature>
<dbReference type="SUPFAM" id="SSF50475">
    <property type="entry name" value="FMN-binding split barrel"/>
    <property type="match status" value="1"/>
</dbReference>
<dbReference type="PANTHER" id="PTHR30466">
    <property type="entry name" value="FLAVIN REDUCTASE"/>
    <property type="match status" value="1"/>
</dbReference>
<evidence type="ECO:0000256" key="1">
    <source>
        <dbReference type="ARBA" id="ARBA00023002"/>
    </source>
</evidence>
<dbReference type="RefSeq" id="WP_086573571.1">
    <property type="nucleotide sequence ID" value="NZ_JAFMOF010000004.1"/>
</dbReference>
<dbReference type="GO" id="GO:0010181">
    <property type="term" value="F:FMN binding"/>
    <property type="evidence" value="ECO:0007669"/>
    <property type="project" value="InterPro"/>
</dbReference>
<reference evidence="4" key="1">
    <citation type="submission" date="2021-03" db="EMBL/GenBank/DDBJ databases">
        <title>Streptomyces strains.</title>
        <authorList>
            <person name="Lund M.B."/>
            <person name="Toerring T."/>
        </authorList>
    </citation>
    <scope>NUCLEOTIDE SEQUENCE</scope>
    <source>
        <strain evidence="4">JCM 4242</strain>
    </source>
</reference>
<evidence type="ECO:0000256" key="2">
    <source>
        <dbReference type="SAM" id="MobiDB-lite"/>
    </source>
</evidence>
<dbReference type="PANTHER" id="PTHR30466:SF1">
    <property type="entry name" value="FMN REDUCTASE (NADH) RUTF"/>
    <property type="match status" value="1"/>
</dbReference>
<comment type="caution">
    <text evidence="4">The sequence shown here is derived from an EMBL/GenBank/DDBJ whole genome shotgun (WGS) entry which is preliminary data.</text>
</comment>
<name>A0A939JR10_9ACTN</name>
<evidence type="ECO:0000313" key="4">
    <source>
        <dbReference type="EMBL" id="MBO0656143.1"/>
    </source>
</evidence>
<evidence type="ECO:0000259" key="3">
    <source>
        <dbReference type="SMART" id="SM00903"/>
    </source>
</evidence>
<accession>A0A939JR10</accession>
<sequence length="186" mass="19225">MTVTAAARSQSGPRAGGAGPRARGRDRRALTHLASPVSVLTVSHRGRPHGTTVSTVTAVSREPLLLGACLRAGSSFAELAAAEGRFTVNVLDASQERIARWFADSARPDGDPQFAGLTQGTDPYTGAPLLHGALAHYTCRVFGTPRVGDHDVLLGQVTHTAVHDGDPLLSYAGGLFAGPLRPASAA</sequence>
<dbReference type="InterPro" id="IPR002563">
    <property type="entry name" value="Flavin_Rdtase-like_dom"/>
</dbReference>
<dbReference type="GO" id="GO:0042602">
    <property type="term" value="F:riboflavin reductase (NADPH) activity"/>
    <property type="evidence" value="ECO:0007669"/>
    <property type="project" value="TreeGrafter"/>
</dbReference>
<keyword evidence="5" id="KW-1185">Reference proteome</keyword>
<proteinExistence type="predicted"/>
<dbReference type="InterPro" id="IPR050268">
    <property type="entry name" value="NADH-dep_flavin_reductase"/>
</dbReference>
<keyword evidence="1" id="KW-0560">Oxidoreductase</keyword>
<dbReference type="Gene3D" id="2.30.110.10">
    <property type="entry name" value="Electron Transport, Fmn-binding Protein, Chain A"/>
    <property type="match status" value="1"/>
</dbReference>
<evidence type="ECO:0000313" key="5">
    <source>
        <dbReference type="Proteomes" id="UP000664781"/>
    </source>
</evidence>
<gene>
    <name evidence="4" type="ORF">J1792_26220</name>
</gene>
<dbReference type="EMBL" id="JAFMOF010000004">
    <property type="protein sequence ID" value="MBO0656143.1"/>
    <property type="molecule type" value="Genomic_DNA"/>
</dbReference>
<dbReference type="Proteomes" id="UP000664781">
    <property type="component" value="Unassembled WGS sequence"/>
</dbReference>
<dbReference type="Pfam" id="PF01613">
    <property type="entry name" value="Flavin_Reduct"/>
    <property type="match status" value="1"/>
</dbReference>
<dbReference type="SMART" id="SM00903">
    <property type="entry name" value="Flavin_Reduct"/>
    <property type="match status" value="1"/>
</dbReference>
<dbReference type="AlphaFoldDB" id="A0A939JR10"/>
<protein>
    <submittedName>
        <fullName evidence="4">Flavin reductase</fullName>
    </submittedName>
</protein>
<dbReference type="InterPro" id="IPR012349">
    <property type="entry name" value="Split_barrel_FMN-bd"/>
</dbReference>
<feature type="compositionally biased region" description="Low complexity" evidence="2">
    <location>
        <begin position="1"/>
        <end position="13"/>
    </location>
</feature>
<feature type="region of interest" description="Disordered" evidence="2">
    <location>
        <begin position="1"/>
        <end position="25"/>
    </location>
</feature>
<organism evidence="4 5">
    <name type="scientific">Streptomyces triculaminicus</name>
    <dbReference type="NCBI Taxonomy" id="2816232"/>
    <lineage>
        <taxon>Bacteria</taxon>
        <taxon>Bacillati</taxon>
        <taxon>Actinomycetota</taxon>
        <taxon>Actinomycetes</taxon>
        <taxon>Kitasatosporales</taxon>
        <taxon>Streptomycetaceae</taxon>
        <taxon>Streptomyces</taxon>
    </lineage>
</organism>